<keyword evidence="2" id="KW-1185">Reference proteome</keyword>
<proteinExistence type="predicted"/>
<dbReference type="EMBL" id="LDZY01000020">
    <property type="protein sequence ID" value="KLU63896.1"/>
    <property type="molecule type" value="Genomic_DNA"/>
</dbReference>
<evidence type="ECO:0000313" key="1">
    <source>
        <dbReference type="EMBL" id="KLU63896.1"/>
    </source>
</evidence>
<name>A0A0J1IGR4_9FIRM</name>
<dbReference type="AlphaFoldDB" id="A0A0J1IGR4"/>
<accession>A0A0J1IGR4</accession>
<evidence type="ECO:0000313" key="2">
    <source>
        <dbReference type="Proteomes" id="UP000036356"/>
    </source>
</evidence>
<organism evidence="1 2">
    <name type="scientific">Desulfosporosinus acididurans</name>
    <dbReference type="NCBI Taxonomy" id="476652"/>
    <lineage>
        <taxon>Bacteria</taxon>
        <taxon>Bacillati</taxon>
        <taxon>Bacillota</taxon>
        <taxon>Clostridia</taxon>
        <taxon>Eubacteriales</taxon>
        <taxon>Desulfitobacteriaceae</taxon>
        <taxon>Desulfosporosinus</taxon>
    </lineage>
</organism>
<comment type="caution">
    <text evidence="1">The sequence shown here is derived from an EMBL/GenBank/DDBJ whole genome shotgun (WGS) entry which is preliminary data.</text>
</comment>
<sequence>MSSGASNLKEAYDKNDTTSANIFDGGYIIYKLSDLGLTKGSQVKYTIGSNEVANHKLQLEYLDSEFSPISSSNYLTIKPGAKNDYTAEISSDPKASYLKINGIKGTDVYIYEISKLN</sequence>
<dbReference type="PATRIC" id="fig|476652.3.peg.4370"/>
<protein>
    <submittedName>
        <fullName evidence="1">Uncharacterized protein</fullName>
    </submittedName>
</protein>
<gene>
    <name evidence="1" type="ORF">DEAC_c41240</name>
</gene>
<dbReference type="Proteomes" id="UP000036356">
    <property type="component" value="Unassembled WGS sequence"/>
</dbReference>
<reference evidence="1 2" key="1">
    <citation type="submission" date="2015-06" db="EMBL/GenBank/DDBJ databases">
        <title>Draft genome of the moderately acidophilic sulfate reducer Candidatus Desulfosporosinus acididurans strain M1.</title>
        <authorList>
            <person name="Poehlein A."/>
            <person name="Petzsch P."/>
            <person name="Johnson B.D."/>
            <person name="Schloemann M."/>
            <person name="Daniel R."/>
            <person name="Muehling M."/>
        </authorList>
    </citation>
    <scope>NUCLEOTIDE SEQUENCE [LARGE SCALE GENOMIC DNA]</scope>
    <source>
        <strain evidence="1 2">M1</strain>
    </source>
</reference>